<accession>A0ABP9ULL7</accession>
<dbReference type="InterPro" id="IPR005625">
    <property type="entry name" value="PepSY-ass_TM"/>
</dbReference>
<feature type="transmembrane region" description="Helical" evidence="1">
    <location>
        <begin position="12"/>
        <end position="31"/>
    </location>
</feature>
<keyword evidence="1" id="KW-0812">Transmembrane</keyword>
<protein>
    <recommendedName>
        <fullName evidence="4">PepSY domain-containing protein</fullName>
    </recommendedName>
</protein>
<evidence type="ECO:0000256" key="1">
    <source>
        <dbReference type="SAM" id="Phobius"/>
    </source>
</evidence>
<evidence type="ECO:0000313" key="3">
    <source>
        <dbReference type="Proteomes" id="UP001476282"/>
    </source>
</evidence>
<gene>
    <name evidence="2" type="ORF">Hsar01_00118</name>
</gene>
<organism evidence="2 3">
    <name type="scientific">Haloferula sargassicola</name>
    <dbReference type="NCBI Taxonomy" id="490096"/>
    <lineage>
        <taxon>Bacteria</taxon>
        <taxon>Pseudomonadati</taxon>
        <taxon>Verrucomicrobiota</taxon>
        <taxon>Verrucomicrobiia</taxon>
        <taxon>Verrucomicrobiales</taxon>
        <taxon>Verrucomicrobiaceae</taxon>
        <taxon>Haloferula</taxon>
    </lineage>
</organism>
<dbReference type="PANTHER" id="PTHR34219">
    <property type="entry name" value="IRON-REGULATED INNER MEMBRANE PROTEIN-RELATED"/>
    <property type="match status" value="1"/>
</dbReference>
<evidence type="ECO:0008006" key="4">
    <source>
        <dbReference type="Google" id="ProtNLM"/>
    </source>
</evidence>
<dbReference type="EMBL" id="BAABRI010000001">
    <property type="protein sequence ID" value="GAA5480914.1"/>
    <property type="molecule type" value="Genomic_DNA"/>
</dbReference>
<keyword evidence="3" id="KW-1185">Reference proteome</keyword>
<sequence length="377" mass="42161">MNRFPLLRKFIFWSHLVIGLAAGVLILVMAATGTVLSFERQITEAADRYPVEVKSQRLSVSELHQRLRDQQPDARPSGYLVRSDPQRPVVFQFGREKSLFVDPYTGQVLGEGATGTREFFRTVTAIHRWLAMEGAARETSRAVMSAAALCFLFLLISGLFLWLPKRWTRKGVKAIATLQPRLKGRARDWNWHNALGLWFALPLIVTVSTGLVIAYPWANELLFKAAGEKPPERKGHRGRGGPGEAPVALPAGLDRAIAAAASNDPDWRQIQFSFPRKKQLTLFVSDSHRGRPDLRREVTVDLTTGGIVETKDFASQSTGRRLRTWVRWIHTGEAGGWIGQTISALASLAAVILIYTGFALSFRRFFLKRRTSLGSRS</sequence>
<name>A0ABP9ULL7_9BACT</name>
<keyword evidence="1" id="KW-1133">Transmembrane helix</keyword>
<feature type="transmembrane region" description="Helical" evidence="1">
    <location>
        <begin position="195"/>
        <end position="218"/>
    </location>
</feature>
<proteinExistence type="predicted"/>
<feature type="transmembrane region" description="Helical" evidence="1">
    <location>
        <begin position="142"/>
        <end position="163"/>
    </location>
</feature>
<reference evidence="2 3" key="1">
    <citation type="submission" date="2024-02" db="EMBL/GenBank/DDBJ databases">
        <title>Haloferula sargassicola NBRC 104335.</title>
        <authorList>
            <person name="Ichikawa N."/>
            <person name="Katano-Makiyama Y."/>
            <person name="Hidaka K."/>
        </authorList>
    </citation>
    <scope>NUCLEOTIDE SEQUENCE [LARGE SCALE GENOMIC DNA]</scope>
    <source>
        <strain evidence="2 3">NBRC 104335</strain>
    </source>
</reference>
<dbReference type="Proteomes" id="UP001476282">
    <property type="component" value="Unassembled WGS sequence"/>
</dbReference>
<dbReference type="Pfam" id="PF03929">
    <property type="entry name" value="PepSY_TM"/>
    <property type="match status" value="1"/>
</dbReference>
<keyword evidence="1" id="KW-0472">Membrane</keyword>
<dbReference type="RefSeq" id="WP_353565072.1">
    <property type="nucleotide sequence ID" value="NZ_BAABRI010000001.1"/>
</dbReference>
<feature type="transmembrane region" description="Helical" evidence="1">
    <location>
        <begin position="337"/>
        <end position="360"/>
    </location>
</feature>
<evidence type="ECO:0000313" key="2">
    <source>
        <dbReference type="EMBL" id="GAA5480914.1"/>
    </source>
</evidence>
<comment type="caution">
    <text evidence="2">The sequence shown here is derived from an EMBL/GenBank/DDBJ whole genome shotgun (WGS) entry which is preliminary data.</text>
</comment>